<keyword evidence="5 12" id="KW-0812">Transmembrane</keyword>
<dbReference type="InterPro" id="IPR007960">
    <property type="entry name" value="TAS2R"/>
</dbReference>
<evidence type="ECO:0000256" key="2">
    <source>
        <dbReference type="ARBA" id="ARBA00007376"/>
    </source>
</evidence>
<accession>A0A3Q3WNM0</accession>
<evidence type="ECO:0000256" key="11">
    <source>
        <dbReference type="RuleBase" id="RU004423"/>
    </source>
</evidence>
<feature type="transmembrane region" description="Helical" evidence="13">
    <location>
        <begin position="49"/>
        <end position="72"/>
    </location>
</feature>
<evidence type="ECO:0000313" key="14">
    <source>
        <dbReference type="Ensembl" id="ENSMMOP00000019453.1"/>
    </source>
</evidence>
<dbReference type="GO" id="GO:0033038">
    <property type="term" value="F:bitter taste receptor activity"/>
    <property type="evidence" value="ECO:0007669"/>
    <property type="project" value="InterPro"/>
</dbReference>
<keyword evidence="3 12" id="KW-0919">Taste</keyword>
<organism evidence="14 15">
    <name type="scientific">Mola mola</name>
    <name type="common">Ocean sunfish</name>
    <name type="synonym">Tetraodon mola</name>
    <dbReference type="NCBI Taxonomy" id="94237"/>
    <lineage>
        <taxon>Eukaryota</taxon>
        <taxon>Metazoa</taxon>
        <taxon>Chordata</taxon>
        <taxon>Craniata</taxon>
        <taxon>Vertebrata</taxon>
        <taxon>Euteleostomi</taxon>
        <taxon>Actinopterygii</taxon>
        <taxon>Neopterygii</taxon>
        <taxon>Teleostei</taxon>
        <taxon>Neoteleostei</taxon>
        <taxon>Acanthomorphata</taxon>
        <taxon>Eupercaria</taxon>
        <taxon>Tetraodontiformes</taxon>
        <taxon>Molidae</taxon>
        <taxon>Mola</taxon>
    </lineage>
</organism>
<dbReference type="STRING" id="94237.ENSMMOP00000019453"/>
<evidence type="ECO:0000256" key="12">
    <source>
        <dbReference type="RuleBase" id="RU004424"/>
    </source>
</evidence>
<evidence type="ECO:0000256" key="4">
    <source>
        <dbReference type="ARBA" id="ARBA00022606"/>
    </source>
</evidence>
<evidence type="ECO:0000256" key="3">
    <source>
        <dbReference type="ARBA" id="ARBA00022480"/>
    </source>
</evidence>
<dbReference type="AlphaFoldDB" id="A0A3Q3WNM0"/>
<keyword evidence="6 13" id="KW-1133">Transmembrane helix</keyword>
<evidence type="ECO:0000256" key="7">
    <source>
        <dbReference type="ARBA" id="ARBA00023040"/>
    </source>
</evidence>
<feature type="transmembrane region" description="Helical" evidence="13">
    <location>
        <begin position="135"/>
        <end position="156"/>
    </location>
</feature>
<keyword evidence="9 12" id="KW-0675">Receptor</keyword>
<evidence type="ECO:0000256" key="1">
    <source>
        <dbReference type="ARBA" id="ARBA00004141"/>
    </source>
</evidence>
<comment type="similarity">
    <text evidence="2 11">Belongs to the G-protein coupled receptor T2R family.</text>
</comment>
<evidence type="ECO:0000256" key="5">
    <source>
        <dbReference type="ARBA" id="ARBA00022692"/>
    </source>
</evidence>
<sequence length="321" mass="36174">MILDNDNILKNGGKLCSTSLSLVLGVLANVFILVIMLRQQWRSGGVKTVAIIICFISLGNILLQISTFARVASLWARVLCLPDLPLFFCILLFVWLSSSSVSFWSVAWLSVLYGMKVLMFSTALFRAPRENISSVLNITLNMTLLTSCVMFTPFLYLQFQKKNRNDGKDCITKPVFPIWVDFKIHVNIFICYLTLTPLMIILPMSLRLVIYLCRHILSMKKQSRSKTTKSYLLVCRLTVALVWVNLMTLPTISIDYFHAICASGLSADIVFLGFCSNKKLRDKLGLLLCRGKRGNAPGNLVDCIIFCTYSCVNSTVNYNNE</sequence>
<feature type="transmembrane region" description="Helical" evidence="13">
    <location>
        <begin position="231"/>
        <end position="250"/>
    </location>
</feature>
<feature type="transmembrane region" description="Helical" evidence="13">
    <location>
        <begin position="256"/>
        <end position="275"/>
    </location>
</feature>
<feature type="transmembrane region" description="Helical" evidence="13">
    <location>
        <begin position="84"/>
        <end position="114"/>
    </location>
</feature>
<reference evidence="14" key="1">
    <citation type="submission" date="2025-08" db="UniProtKB">
        <authorList>
            <consortium name="Ensembl"/>
        </authorList>
    </citation>
    <scope>IDENTIFICATION</scope>
</reference>
<dbReference type="Proteomes" id="UP000261620">
    <property type="component" value="Unplaced"/>
</dbReference>
<dbReference type="Ensembl" id="ENSMMOT00000019779.1">
    <property type="protein sequence ID" value="ENSMMOP00000019453.1"/>
    <property type="gene ID" value="ENSMMOG00000014753.1"/>
</dbReference>
<evidence type="ECO:0000256" key="6">
    <source>
        <dbReference type="ARBA" id="ARBA00022989"/>
    </source>
</evidence>
<keyword evidence="4 12" id="KW-0716">Sensory transduction</keyword>
<dbReference type="GO" id="GO:0016020">
    <property type="term" value="C:membrane"/>
    <property type="evidence" value="ECO:0007669"/>
    <property type="project" value="UniProtKB-SubCell"/>
</dbReference>
<keyword evidence="10 12" id="KW-0807">Transducer</keyword>
<evidence type="ECO:0000256" key="8">
    <source>
        <dbReference type="ARBA" id="ARBA00023136"/>
    </source>
</evidence>
<evidence type="ECO:0000256" key="9">
    <source>
        <dbReference type="ARBA" id="ARBA00023170"/>
    </source>
</evidence>
<feature type="transmembrane region" description="Helical" evidence="13">
    <location>
        <begin position="184"/>
        <end position="210"/>
    </location>
</feature>
<proteinExistence type="inferred from homology"/>
<dbReference type="OMA" id="WMFVNHA"/>
<feature type="transmembrane region" description="Helical" evidence="13">
    <location>
        <begin position="20"/>
        <end position="37"/>
    </location>
</feature>
<dbReference type="GO" id="GO:0004930">
    <property type="term" value="F:G protein-coupled receptor activity"/>
    <property type="evidence" value="ECO:0007669"/>
    <property type="project" value="UniProtKB-KW"/>
</dbReference>
<reference evidence="14" key="2">
    <citation type="submission" date="2025-09" db="UniProtKB">
        <authorList>
            <consortium name="Ensembl"/>
        </authorList>
    </citation>
    <scope>IDENTIFICATION</scope>
</reference>
<comment type="subcellular location">
    <subcellularLocation>
        <location evidence="1 12">Membrane</location>
        <topology evidence="1 12">Multi-pass membrane protein</topology>
    </subcellularLocation>
</comment>
<evidence type="ECO:0000313" key="15">
    <source>
        <dbReference type="Proteomes" id="UP000261620"/>
    </source>
</evidence>
<dbReference type="PANTHER" id="PTHR11394:SF47">
    <property type="entry name" value="TASTE RECEPTOR TYPE 2 MEMBER 40"/>
    <property type="match status" value="1"/>
</dbReference>
<protein>
    <recommendedName>
        <fullName evidence="12">Taste receptor type 2</fullName>
    </recommendedName>
</protein>
<dbReference type="Pfam" id="PF05296">
    <property type="entry name" value="TAS2R"/>
    <property type="match status" value="1"/>
</dbReference>
<keyword evidence="8 12" id="KW-0472">Membrane</keyword>
<name>A0A3Q3WNM0_MOLML</name>
<keyword evidence="15" id="KW-1185">Reference proteome</keyword>
<keyword evidence="7 12" id="KW-0297">G-protein coupled receptor</keyword>
<evidence type="ECO:0000256" key="10">
    <source>
        <dbReference type="ARBA" id="ARBA00023224"/>
    </source>
</evidence>
<dbReference type="PANTHER" id="PTHR11394">
    <property type="entry name" value="TASTE RECEPTOR TYPE 2"/>
    <property type="match status" value="1"/>
</dbReference>
<evidence type="ECO:0000256" key="13">
    <source>
        <dbReference type="SAM" id="Phobius"/>
    </source>
</evidence>
<dbReference type="SUPFAM" id="SSF81321">
    <property type="entry name" value="Family A G protein-coupled receptor-like"/>
    <property type="match status" value="1"/>
</dbReference>